<keyword evidence="3" id="KW-1185">Reference proteome</keyword>
<sequence length="251" mass="26504">MAKPLISFQLYSARNFPPLEAQLETLAAIGYDAVEPYLPLYADDPKGFRARIDAVGLAAPTFHAPLAGVTGETERFIDIAKTIGATAIVVPYLVAEERPTDVDGWKAIHDKLATAAQAAQAAGLGFGWHNHDFEYVALADGSRPIDHLIGGLVGAEVDIGWAVRAGRDAAEEIAKLGDAVIAFHIKDLAPAGTTVDDGWANVGEGVIDWAALWPSITAAKNAGVLVAEHDNPSDWRAFAERSFAAIKALAG</sequence>
<reference evidence="2 3" key="1">
    <citation type="submission" date="2020-08" db="EMBL/GenBank/DDBJ databases">
        <title>Genomic Encyclopedia of Type Strains, Phase IV (KMG-IV): sequencing the most valuable type-strain genomes for metagenomic binning, comparative biology and taxonomic classification.</title>
        <authorList>
            <person name="Goeker M."/>
        </authorList>
    </citation>
    <scope>NUCLEOTIDE SEQUENCE [LARGE SCALE GENOMIC DNA]</scope>
    <source>
        <strain evidence="2 3">DSM 16268</strain>
    </source>
</reference>
<dbReference type="EMBL" id="JACHOO010000002">
    <property type="protein sequence ID" value="MBB5751746.1"/>
    <property type="molecule type" value="Genomic_DNA"/>
</dbReference>
<dbReference type="InterPro" id="IPR036237">
    <property type="entry name" value="Xyl_isomerase-like_sf"/>
</dbReference>
<proteinExistence type="predicted"/>
<dbReference type="GO" id="GO:0016853">
    <property type="term" value="F:isomerase activity"/>
    <property type="evidence" value="ECO:0007669"/>
    <property type="project" value="UniProtKB-KW"/>
</dbReference>
<dbReference type="InterPro" id="IPR050312">
    <property type="entry name" value="IolE/XylAMocC-like"/>
</dbReference>
<name>A0A7W9CUG3_9HYPH</name>
<dbReference type="InterPro" id="IPR013022">
    <property type="entry name" value="Xyl_isomerase-like_TIM-brl"/>
</dbReference>
<evidence type="ECO:0000259" key="1">
    <source>
        <dbReference type="Pfam" id="PF01261"/>
    </source>
</evidence>
<accession>A0A7W9CUG3</accession>
<protein>
    <submittedName>
        <fullName evidence="2">Sugar phosphate isomerase/epimerase</fullName>
    </submittedName>
</protein>
<dbReference type="SUPFAM" id="SSF51658">
    <property type="entry name" value="Xylose isomerase-like"/>
    <property type="match status" value="1"/>
</dbReference>
<dbReference type="AlphaFoldDB" id="A0A7W9CUG3"/>
<evidence type="ECO:0000313" key="3">
    <source>
        <dbReference type="Proteomes" id="UP000523821"/>
    </source>
</evidence>
<dbReference type="PANTHER" id="PTHR12110">
    <property type="entry name" value="HYDROXYPYRUVATE ISOMERASE"/>
    <property type="match status" value="1"/>
</dbReference>
<feature type="domain" description="Xylose isomerase-like TIM barrel" evidence="1">
    <location>
        <begin position="24"/>
        <end position="243"/>
    </location>
</feature>
<organism evidence="2 3">
    <name type="scientific">Prosthecomicrobium pneumaticum</name>
    <dbReference type="NCBI Taxonomy" id="81895"/>
    <lineage>
        <taxon>Bacteria</taxon>
        <taxon>Pseudomonadati</taxon>
        <taxon>Pseudomonadota</taxon>
        <taxon>Alphaproteobacteria</taxon>
        <taxon>Hyphomicrobiales</taxon>
        <taxon>Kaistiaceae</taxon>
        <taxon>Prosthecomicrobium</taxon>
    </lineage>
</organism>
<dbReference type="Pfam" id="PF01261">
    <property type="entry name" value="AP_endonuc_2"/>
    <property type="match status" value="1"/>
</dbReference>
<dbReference type="Gene3D" id="3.20.20.150">
    <property type="entry name" value="Divalent-metal-dependent TIM barrel enzymes"/>
    <property type="match status" value="1"/>
</dbReference>
<dbReference type="Proteomes" id="UP000523821">
    <property type="component" value="Unassembled WGS sequence"/>
</dbReference>
<comment type="caution">
    <text evidence="2">The sequence shown here is derived from an EMBL/GenBank/DDBJ whole genome shotgun (WGS) entry which is preliminary data.</text>
</comment>
<gene>
    <name evidence="2" type="ORF">GGQ63_000798</name>
</gene>
<keyword evidence="2" id="KW-0413">Isomerase</keyword>
<dbReference type="RefSeq" id="WP_183852806.1">
    <property type="nucleotide sequence ID" value="NZ_JACHOO010000002.1"/>
</dbReference>
<evidence type="ECO:0000313" key="2">
    <source>
        <dbReference type="EMBL" id="MBB5751746.1"/>
    </source>
</evidence>
<dbReference type="PANTHER" id="PTHR12110:SF41">
    <property type="entry name" value="INOSOSE DEHYDRATASE"/>
    <property type="match status" value="1"/>
</dbReference>